<evidence type="ECO:0000313" key="4">
    <source>
        <dbReference type="Proteomes" id="UP000799423"/>
    </source>
</evidence>
<dbReference type="Pfam" id="PF12937">
    <property type="entry name" value="F-box-like"/>
    <property type="match status" value="1"/>
</dbReference>
<proteinExistence type="predicted"/>
<name>A0A6A7BGI8_9PLEO</name>
<feature type="domain" description="F-box" evidence="2">
    <location>
        <begin position="9"/>
        <end position="58"/>
    </location>
</feature>
<evidence type="ECO:0000259" key="2">
    <source>
        <dbReference type="PROSITE" id="PS50181"/>
    </source>
</evidence>
<evidence type="ECO:0000313" key="3">
    <source>
        <dbReference type="EMBL" id="KAF2853817.1"/>
    </source>
</evidence>
<dbReference type="InterPro" id="IPR001810">
    <property type="entry name" value="F-box_dom"/>
</dbReference>
<keyword evidence="4" id="KW-1185">Reference proteome</keyword>
<dbReference type="PROSITE" id="PS50181">
    <property type="entry name" value="FBOX"/>
    <property type="match status" value="1"/>
</dbReference>
<dbReference type="OrthoDB" id="5279008at2759"/>
<dbReference type="InterPro" id="IPR036047">
    <property type="entry name" value="F-box-like_dom_sf"/>
</dbReference>
<dbReference type="CDD" id="cd09917">
    <property type="entry name" value="F-box_SF"/>
    <property type="match status" value="1"/>
</dbReference>
<sequence length="485" mass="54793">MSTLPTMHPFKILNLPPEIVGNICECLDDIDLLHVRRVCKAVEAHSSTAFGKRFFHHLVAILHPTSLTTLLEIARHNVLSKFVRKVTMSGELIGQTIRSLDNDEQRHAGMQKSVANSGLDTMILTEVFRALKSIQVVSIDMGSFNNAEYFGVDEEGLKCGRLHMHIHPKNPEYDHTATDFSVSNRIYGIVLEALHQARISENDRLELLFSPNEHGDGPLSFFDLTSAEWINFLSKKVQKISYGGFMDPRWVADLLRTTPNIHEFYLGGFESIVTLPISTVGTCHWARLRRLGLDELYLWHNEFKSLLYRHYGTLEHLHLQEVGLAGGTWVEPLEIIRDMKQLGFLFLNGLLESTSYHTSGQSFDQYEDPDDSDSGEMLLGLDYEDIQIAMNALLNDLATKSLGIEHIIAESTVDETCFHQKVDLRKAVAANEGRIRFFAGKWIQDYWTFDDTSSANTGAFSSEPDSAEAREDEQEGELNDEADSE</sequence>
<organism evidence="3 4">
    <name type="scientific">Plenodomus tracheiphilus IPT5</name>
    <dbReference type="NCBI Taxonomy" id="1408161"/>
    <lineage>
        <taxon>Eukaryota</taxon>
        <taxon>Fungi</taxon>
        <taxon>Dikarya</taxon>
        <taxon>Ascomycota</taxon>
        <taxon>Pezizomycotina</taxon>
        <taxon>Dothideomycetes</taxon>
        <taxon>Pleosporomycetidae</taxon>
        <taxon>Pleosporales</taxon>
        <taxon>Pleosporineae</taxon>
        <taxon>Leptosphaeriaceae</taxon>
        <taxon>Plenodomus</taxon>
    </lineage>
</organism>
<gene>
    <name evidence="3" type="ORF">T440DRAFT_290451</name>
</gene>
<dbReference type="SUPFAM" id="SSF81383">
    <property type="entry name" value="F-box domain"/>
    <property type="match status" value="1"/>
</dbReference>
<dbReference type="AlphaFoldDB" id="A0A6A7BGI8"/>
<feature type="compositionally biased region" description="Polar residues" evidence="1">
    <location>
        <begin position="454"/>
        <end position="464"/>
    </location>
</feature>
<feature type="region of interest" description="Disordered" evidence="1">
    <location>
        <begin position="454"/>
        <end position="485"/>
    </location>
</feature>
<feature type="compositionally biased region" description="Acidic residues" evidence="1">
    <location>
        <begin position="470"/>
        <end position="485"/>
    </location>
</feature>
<protein>
    <recommendedName>
        <fullName evidence="2">F-box domain-containing protein</fullName>
    </recommendedName>
</protein>
<dbReference type="Proteomes" id="UP000799423">
    <property type="component" value="Unassembled WGS sequence"/>
</dbReference>
<dbReference type="EMBL" id="MU006294">
    <property type="protein sequence ID" value="KAF2853817.1"/>
    <property type="molecule type" value="Genomic_DNA"/>
</dbReference>
<evidence type="ECO:0000256" key="1">
    <source>
        <dbReference type="SAM" id="MobiDB-lite"/>
    </source>
</evidence>
<reference evidence="3" key="1">
    <citation type="submission" date="2020-01" db="EMBL/GenBank/DDBJ databases">
        <authorList>
            <consortium name="DOE Joint Genome Institute"/>
            <person name="Haridas S."/>
            <person name="Albert R."/>
            <person name="Binder M."/>
            <person name="Bloem J."/>
            <person name="Labutti K."/>
            <person name="Salamov A."/>
            <person name="Andreopoulos B."/>
            <person name="Baker S.E."/>
            <person name="Barry K."/>
            <person name="Bills G."/>
            <person name="Bluhm B.H."/>
            <person name="Cannon C."/>
            <person name="Castanera R."/>
            <person name="Culley D.E."/>
            <person name="Daum C."/>
            <person name="Ezra D."/>
            <person name="Gonzalez J.B."/>
            <person name="Henrissat B."/>
            <person name="Kuo A."/>
            <person name="Liang C."/>
            <person name="Lipzen A."/>
            <person name="Lutzoni F."/>
            <person name="Magnuson J."/>
            <person name="Mondo S."/>
            <person name="Nolan M."/>
            <person name="Ohm R."/>
            <person name="Pangilinan J."/>
            <person name="Park H.-J."/>
            <person name="Ramirez L."/>
            <person name="Alfaro M."/>
            <person name="Sun H."/>
            <person name="Tritt A."/>
            <person name="Yoshinaga Y."/>
            <person name="Zwiers L.-H."/>
            <person name="Turgeon B.G."/>
            <person name="Goodwin S.B."/>
            <person name="Spatafora J.W."/>
            <person name="Crous P.W."/>
            <person name="Grigoriev I.V."/>
        </authorList>
    </citation>
    <scope>NUCLEOTIDE SEQUENCE</scope>
    <source>
        <strain evidence="3">IPT5</strain>
    </source>
</reference>
<accession>A0A6A7BGI8</accession>